<sequence length="300" mass="34472">MKNIIKLLFFLIFCEQVCAQELMDILNKETPQTKEFVSATFKGTRIINGQSIENRKKGVLEFLISHRFGRINEGIDNFFGLDDSNIRFGLEYAFTDNLTLGLGRSSYEKTYDGFVKYKFLKQSIGVQKFPFSMSLFGSIAKKTIKNYEPENEPDFNDRLFYTTQVLIARKFNKEFSLQLSPTYIHRNTVAINSDPHDIFVIGAGGRYKVSKRVSINAEYFHTINPLKSIDTHNSLAFSVDIETGGHVFQLILSNAITMIENSFITETTGNFFKGDIHFGFNISRDFQIGKRHKKPKEEKK</sequence>
<dbReference type="SUPFAM" id="SSF56935">
    <property type="entry name" value="Porins"/>
    <property type="match status" value="1"/>
</dbReference>
<accession>A0A2G1BTP2</accession>
<reference evidence="4" key="2">
    <citation type="submission" date="2017-10" db="EMBL/GenBank/DDBJ databases">
        <authorList>
            <person name="Enke T.N."/>
            <person name="Cordero O.X."/>
        </authorList>
    </citation>
    <scope>NUCLEOTIDE SEQUENCE</scope>
    <source>
        <strain evidence="4">4G03</strain>
    </source>
</reference>
<dbReference type="AlphaFoldDB" id="A0A2G1BTP2"/>
<proteinExistence type="predicted"/>
<gene>
    <name evidence="4" type="ORF">CSC81_09585</name>
    <name evidence="3" type="ORF">Q8W23_09315</name>
</gene>
<dbReference type="RefSeq" id="WP_099215538.1">
    <property type="nucleotide sequence ID" value="NZ_JAUYVU010000006.1"/>
</dbReference>
<evidence type="ECO:0000313" key="3">
    <source>
        <dbReference type="EMBL" id="MDP2541668.1"/>
    </source>
</evidence>
<protein>
    <submittedName>
        <fullName evidence="3">DUF5777 family beta-barrel protein</fullName>
    </submittedName>
</protein>
<evidence type="ECO:0000313" key="6">
    <source>
        <dbReference type="Proteomes" id="UP001242342"/>
    </source>
</evidence>
<reference evidence="3 6" key="3">
    <citation type="submission" date="2023-07" db="EMBL/GenBank/DDBJ databases">
        <title>Genome content predicts the carbon catabolic preferences of heterotrophic bacteria.</title>
        <authorList>
            <person name="Gralka M."/>
        </authorList>
    </citation>
    <scope>NUCLEOTIDE SEQUENCE [LARGE SCALE GENOMIC DNA]</scope>
    <source>
        <strain evidence="3 6">4G03</strain>
    </source>
</reference>
<evidence type="ECO:0000256" key="1">
    <source>
        <dbReference type="SAM" id="SignalP"/>
    </source>
</evidence>
<dbReference type="EMBL" id="PDUU01000008">
    <property type="protein sequence ID" value="PHN97324.1"/>
    <property type="molecule type" value="Genomic_DNA"/>
</dbReference>
<feature type="chain" id="PRO_5013760282" evidence="1">
    <location>
        <begin position="20"/>
        <end position="300"/>
    </location>
</feature>
<feature type="domain" description="DUF5777" evidence="2">
    <location>
        <begin position="41"/>
        <end position="286"/>
    </location>
</feature>
<keyword evidence="1" id="KW-0732">Signal</keyword>
<keyword evidence="6" id="KW-1185">Reference proteome</keyword>
<comment type="caution">
    <text evidence="4">The sequence shown here is derived from an EMBL/GenBank/DDBJ whole genome shotgun (WGS) entry which is preliminary data.</text>
</comment>
<dbReference type="Proteomes" id="UP001242342">
    <property type="component" value="Unassembled WGS sequence"/>
</dbReference>
<dbReference type="Proteomes" id="UP000222163">
    <property type="component" value="Unassembled WGS sequence"/>
</dbReference>
<evidence type="ECO:0000259" key="2">
    <source>
        <dbReference type="Pfam" id="PF19089"/>
    </source>
</evidence>
<feature type="signal peptide" evidence="1">
    <location>
        <begin position="1"/>
        <end position="19"/>
    </location>
</feature>
<organism evidence="4 5">
    <name type="scientific">Tenacibaculum discolor</name>
    <dbReference type="NCBI Taxonomy" id="361581"/>
    <lineage>
        <taxon>Bacteria</taxon>
        <taxon>Pseudomonadati</taxon>
        <taxon>Bacteroidota</taxon>
        <taxon>Flavobacteriia</taxon>
        <taxon>Flavobacteriales</taxon>
        <taxon>Flavobacteriaceae</taxon>
        <taxon>Tenacibaculum</taxon>
    </lineage>
</organism>
<dbReference type="InterPro" id="IPR045916">
    <property type="entry name" value="DUF5777"/>
</dbReference>
<dbReference type="EMBL" id="JAUYVU010000006">
    <property type="protein sequence ID" value="MDP2541668.1"/>
    <property type="molecule type" value="Genomic_DNA"/>
</dbReference>
<evidence type="ECO:0000313" key="5">
    <source>
        <dbReference type="Proteomes" id="UP000222163"/>
    </source>
</evidence>
<dbReference type="Pfam" id="PF19089">
    <property type="entry name" value="DUF5777"/>
    <property type="match status" value="1"/>
</dbReference>
<evidence type="ECO:0000313" key="4">
    <source>
        <dbReference type="EMBL" id="PHN97324.1"/>
    </source>
</evidence>
<name>A0A2G1BTP2_9FLAO</name>
<reference evidence="4 5" key="1">
    <citation type="journal article" date="2016" name="Nat. Commun.">
        <title>Microbial interactions lead to rapid micro-scale successions on model marine particles.</title>
        <authorList>
            <person name="Datta M.S."/>
            <person name="Sliwerska E."/>
            <person name="Gore J."/>
            <person name="Polz M.F."/>
            <person name="Cordero O.X."/>
        </authorList>
    </citation>
    <scope>NUCLEOTIDE SEQUENCE [LARGE SCALE GENOMIC DNA]</scope>
    <source>
        <strain evidence="4 5">4G03</strain>
    </source>
</reference>